<dbReference type="InterPro" id="IPR029030">
    <property type="entry name" value="Caspase-like_dom_sf"/>
</dbReference>
<evidence type="ECO:0000256" key="2">
    <source>
        <dbReference type="RuleBase" id="RU003971"/>
    </source>
</evidence>
<dbReference type="PRINTS" id="PR00376">
    <property type="entry name" value="IL1BCENZYME"/>
</dbReference>
<reference evidence="7" key="2">
    <citation type="submission" date="2022-10" db="EMBL/GenBank/DDBJ databases">
        <authorList>
            <consortium name="ENA_rothamsted_submissions"/>
            <consortium name="culmorum"/>
            <person name="King R."/>
        </authorList>
    </citation>
    <scope>NUCLEOTIDE SEQUENCE</scope>
</reference>
<feature type="domain" description="Caspase family p20" evidence="6">
    <location>
        <begin position="73"/>
        <end position="198"/>
    </location>
</feature>
<feature type="compositionally biased region" description="Low complexity" evidence="4">
    <location>
        <begin position="16"/>
        <end position="28"/>
    </location>
</feature>
<evidence type="ECO:0000313" key="8">
    <source>
        <dbReference type="Proteomes" id="UP001153737"/>
    </source>
</evidence>
<evidence type="ECO:0000313" key="7">
    <source>
        <dbReference type="EMBL" id="CAH1179716.1"/>
    </source>
</evidence>
<reference evidence="7" key="1">
    <citation type="submission" date="2022-01" db="EMBL/GenBank/DDBJ databases">
        <authorList>
            <person name="King R."/>
        </authorList>
    </citation>
    <scope>NUCLEOTIDE SEQUENCE</scope>
</reference>
<dbReference type="GO" id="GO:0004197">
    <property type="term" value="F:cysteine-type endopeptidase activity"/>
    <property type="evidence" value="ECO:0007669"/>
    <property type="project" value="InterPro"/>
</dbReference>
<gene>
    <name evidence="7" type="ORF">PHAECO_LOCUS11931</name>
</gene>
<evidence type="ECO:0000259" key="6">
    <source>
        <dbReference type="PROSITE" id="PS50208"/>
    </source>
</evidence>
<feature type="region of interest" description="Disordered" evidence="4">
    <location>
        <begin position="1"/>
        <end position="30"/>
    </location>
</feature>
<proteinExistence type="inferred from homology"/>
<dbReference type="InterPro" id="IPR001309">
    <property type="entry name" value="Pept_C14_p20"/>
</dbReference>
<dbReference type="Proteomes" id="UP001153737">
    <property type="component" value="Chromosome 8"/>
</dbReference>
<dbReference type="InterPro" id="IPR002138">
    <property type="entry name" value="Pept_C14_p10"/>
</dbReference>
<organism evidence="7 8">
    <name type="scientific">Phaedon cochleariae</name>
    <name type="common">Mustard beetle</name>
    <dbReference type="NCBI Taxonomy" id="80249"/>
    <lineage>
        <taxon>Eukaryota</taxon>
        <taxon>Metazoa</taxon>
        <taxon>Ecdysozoa</taxon>
        <taxon>Arthropoda</taxon>
        <taxon>Hexapoda</taxon>
        <taxon>Insecta</taxon>
        <taxon>Pterygota</taxon>
        <taxon>Neoptera</taxon>
        <taxon>Endopterygota</taxon>
        <taxon>Coleoptera</taxon>
        <taxon>Polyphaga</taxon>
        <taxon>Cucujiformia</taxon>
        <taxon>Chrysomeloidea</taxon>
        <taxon>Chrysomelidae</taxon>
        <taxon>Chrysomelinae</taxon>
        <taxon>Chrysomelini</taxon>
        <taxon>Phaedon</taxon>
    </lineage>
</organism>
<dbReference type="SUPFAM" id="SSF52129">
    <property type="entry name" value="Caspase-like"/>
    <property type="match status" value="1"/>
</dbReference>
<keyword evidence="3" id="KW-0175">Coiled coil</keyword>
<evidence type="ECO:0000256" key="4">
    <source>
        <dbReference type="SAM" id="MobiDB-lite"/>
    </source>
</evidence>
<feature type="coiled-coil region" evidence="3">
    <location>
        <begin position="314"/>
        <end position="344"/>
    </location>
</feature>
<keyword evidence="8" id="KW-1185">Reference proteome</keyword>
<feature type="domain" description="Caspase family p10" evidence="5">
    <location>
        <begin position="219"/>
        <end position="310"/>
    </location>
</feature>
<evidence type="ECO:0000259" key="5">
    <source>
        <dbReference type="PROSITE" id="PS50207"/>
    </source>
</evidence>
<dbReference type="InterPro" id="IPR015917">
    <property type="entry name" value="Pept_C14A"/>
</dbReference>
<sequence>MTSERDAKGFIRQVLTNPSTSRTSTSTSPKKKIAFDFSREENTNVKHGKYGTFKERQNLAIDEKFEYKRDGNEPGLVIIFNHENFESPDLKPRRGSRRDVNEIITCKQRQGINISEDNILTDATTKEISDKLKQVADMDLKEYNFLIVYFLTHGDYFNKLHTKDGTVKAHDIWEHFRKCRSLENKPKMFVFQACKGDKFTTTGTSSEGIETPNIVPYSAFKTEHLAPDMLVVYSTLEGRFSYRNPLTGSWFIQELCKNINTYGKRDDVISLLTRTAKCVSGNYYHEGHLPYEKQMPIFISTLSKKFYLNRNKDRDHLLKTVENYQKTVEELEMIKHNLKTLLRDK</sequence>
<dbReference type="SMART" id="SM00115">
    <property type="entry name" value="CASc"/>
    <property type="match status" value="1"/>
</dbReference>
<dbReference type="PANTHER" id="PTHR22576">
    <property type="entry name" value="MUCOSA ASSOCIATED LYMPHOID TISSUE LYMPHOMA TRANSLOCATION PROTEIN 1/PARACASPASE"/>
    <property type="match status" value="1"/>
</dbReference>
<dbReference type="Gene3D" id="3.40.50.1460">
    <property type="match status" value="1"/>
</dbReference>
<name>A0A9P0DU51_PHACE</name>
<evidence type="ECO:0000256" key="3">
    <source>
        <dbReference type="SAM" id="Coils"/>
    </source>
</evidence>
<dbReference type="PROSITE" id="PS50208">
    <property type="entry name" value="CASPASE_P20"/>
    <property type="match status" value="1"/>
</dbReference>
<dbReference type="GO" id="GO:0006508">
    <property type="term" value="P:proteolysis"/>
    <property type="evidence" value="ECO:0007669"/>
    <property type="project" value="InterPro"/>
</dbReference>
<comment type="similarity">
    <text evidence="1 2">Belongs to the peptidase C14A family.</text>
</comment>
<protein>
    <recommendedName>
        <fullName evidence="9">Caspase-3</fullName>
    </recommendedName>
</protein>
<dbReference type="Pfam" id="PF00656">
    <property type="entry name" value="Peptidase_C14"/>
    <property type="match status" value="1"/>
</dbReference>
<dbReference type="AlphaFoldDB" id="A0A9P0DU51"/>
<dbReference type="InterPro" id="IPR011600">
    <property type="entry name" value="Pept_C14_caspase"/>
</dbReference>
<dbReference type="PANTHER" id="PTHR22576:SF41">
    <property type="entry name" value="CASPASE 14, APOPTOSIS-RELATED CYSTEINE PEPTIDASE"/>
    <property type="match status" value="1"/>
</dbReference>
<dbReference type="PROSITE" id="PS50207">
    <property type="entry name" value="CASPASE_P10"/>
    <property type="match status" value="1"/>
</dbReference>
<dbReference type="EMBL" id="OU896714">
    <property type="protein sequence ID" value="CAH1179716.1"/>
    <property type="molecule type" value="Genomic_DNA"/>
</dbReference>
<dbReference type="InterPro" id="IPR052039">
    <property type="entry name" value="Caspase-related_regulators"/>
</dbReference>
<accession>A0A9P0DU51</accession>
<evidence type="ECO:0000256" key="1">
    <source>
        <dbReference type="ARBA" id="ARBA00010134"/>
    </source>
</evidence>
<evidence type="ECO:0008006" key="9">
    <source>
        <dbReference type="Google" id="ProtNLM"/>
    </source>
</evidence>